<dbReference type="GO" id="GO:0042461">
    <property type="term" value="P:photoreceptor cell development"/>
    <property type="evidence" value="ECO:0007669"/>
    <property type="project" value="TreeGrafter"/>
</dbReference>
<reference evidence="7" key="1">
    <citation type="submission" date="2025-08" db="UniProtKB">
        <authorList>
            <consortium name="Ensembl"/>
        </authorList>
    </citation>
    <scope>IDENTIFICATION</scope>
</reference>
<evidence type="ECO:0000256" key="4">
    <source>
        <dbReference type="ARBA" id="ARBA00022737"/>
    </source>
</evidence>
<dbReference type="AlphaFoldDB" id="A0A671KCI8"/>
<dbReference type="PANTHER" id="PTHR23005:SF4">
    <property type="entry name" value="OXYGEN-REGULATED PROTEIN 1"/>
    <property type="match status" value="1"/>
</dbReference>
<dbReference type="Ensembl" id="ENSSANT00000003904.1">
    <property type="protein sequence ID" value="ENSSANP00000003620.1"/>
    <property type="gene ID" value="ENSSANG00000001979.1"/>
</dbReference>
<keyword evidence="4" id="KW-0677">Repeat</keyword>
<feature type="domain" description="Doublecortin" evidence="6">
    <location>
        <begin position="156"/>
        <end position="235"/>
    </location>
</feature>
<dbReference type="InterPro" id="IPR036572">
    <property type="entry name" value="Doublecortin_dom_sf"/>
</dbReference>
<proteinExistence type="predicted"/>
<evidence type="ECO:0000256" key="2">
    <source>
        <dbReference type="ARBA" id="ARBA00004496"/>
    </source>
</evidence>
<accession>A0A671KCI8</accession>
<dbReference type="GO" id="GO:0035556">
    <property type="term" value="P:intracellular signal transduction"/>
    <property type="evidence" value="ECO:0007669"/>
    <property type="project" value="InterPro"/>
</dbReference>
<dbReference type="FunFam" id="3.10.20.230:FF:000006">
    <property type="entry name" value="Oxygen-regulated protein 1"/>
    <property type="match status" value="1"/>
</dbReference>
<dbReference type="GO" id="GO:0043005">
    <property type="term" value="C:neuron projection"/>
    <property type="evidence" value="ECO:0007669"/>
    <property type="project" value="UniProtKB-ARBA"/>
</dbReference>
<keyword evidence="5" id="KW-0966">Cell projection</keyword>
<feature type="domain" description="Doublecortin" evidence="6">
    <location>
        <begin position="43"/>
        <end position="125"/>
    </location>
</feature>
<keyword evidence="8" id="KW-1185">Reference proteome</keyword>
<evidence type="ECO:0000256" key="3">
    <source>
        <dbReference type="ARBA" id="ARBA00022490"/>
    </source>
</evidence>
<organism evidence="7 8">
    <name type="scientific">Sinocyclocheilus anshuiensis</name>
    <dbReference type="NCBI Taxonomy" id="1608454"/>
    <lineage>
        <taxon>Eukaryota</taxon>
        <taxon>Metazoa</taxon>
        <taxon>Chordata</taxon>
        <taxon>Craniata</taxon>
        <taxon>Vertebrata</taxon>
        <taxon>Euteleostomi</taxon>
        <taxon>Actinopterygii</taxon>
        <taxon>Neopterygii</taxon>
        <taxon>Teleostei</taxon>
        <taxon>Ostariophysi</taxon>
        <taxon>Cypriniformes</taxon>
        <taxon>Cyprinidae</taxon>
        <taxon>Cyprininae</taxon>
        <taxon>Sinocyclocheilus</taxon>
    </lineage>
</organism>
<evidence type="ECO:0000259" key="6">
    <source>
        <dbReference type="PROSITE" id="PS50309"/>
    </source>
</evidence>
<comment type="subcellular location">
    <subcellularLocation>
        <location evidence="1">Cell projection</location>
    </subcellularLocation>
    <subcellularLocation>
        <location evidence="2">Cytoplasm</location>
    </subcellularLocation>
</comment>
<dbReference type="SUPFAM" id="SSF89837">
    <property type="entry name" value="Doublecortin (DC)"/>
    <property type="match status" value="2"/>
</dbReference>
<dbReference type="Gene3D" id="3.10.20.230">
    <property type="entry name" value="Doublecortin domain"/>
    <property type="match status" value="2"/>
</dbReference>
<dbReference type="Proteomes" id="UP000472260">
    <property type="component" value="Unassembled WGS sequence"/>
</dbReference>
<dbReference type="PANTHER" id="PTHR23005">
    <property type="entry name" value="RETINITIS PIGMENTOSA 1 PROTEIN"/>
    <property type="match status" value="1"/>
</dbReference>
<dbReference type="GO" id="GO:0060041">
    <property type="term" value="P:retina development in camera-type eye"/>
    <property type="evidence" value="ECO:0007669"/>
    <property type="project" value="TreeGrafter"/>
</dbReference>
<evidence type="ECO:0000313" key="7">
    <source>
        <dbReference type="Ensembl" id="ENSSANP00000003620.1"/>
    </source>
</evidence>
<reference evidence="7" key="2">
    <citation type="submission" date="2025-09" db="UniProtKB">
        <authorList>
            <consortium name="Ensembl"/>
        </authorList>
    </citation>
    <scope>IDENTIFICATION</scope>
</reference>
<dbReference type="GO" id="GO:0005930">
    <property type="term" value="C:axoneme"/>
    <property type="evidence" value="ECO:0007669"/>
    <property type="project" value="TreeGrafter"/>
</dbReference>
<dbReference type="GO" id="GO:0035082">
    <property type="term" value="P:axoneme assembly"/>
    <property type="evidence" value="ECO:0007669"/>
    <property type="project" value="TreeGrafter"/>
</dbReference>
<dbReference type="PROSITE" id="PS50309">
    <property type="entry name" value="DC"/>
    <property type="match status" value="2"/>
</dbReference>
<protein>
    <submittedName>
        <fullName evidence="7">RP1 axonemal microtubule associated</fullName>
    </submittedName>
</protein>
<evidence type="ECO:0000256" key="1">
    <source>
        <dbReference type="ARBA" id="ARBA00004316"/>
    </source>
</evidence>
<sequence length="302" mass="34392">MFLFLNMSTTHLNDAPHPDISLGSVQTLVSRSLHPQPDPITTKRVCFYKSGDPQFTGHRMVINSRTFKTFDALLDALSKKVPLPFGVRTITTPRGTHVVHTLDDVQDGGSYLCSDQKKVKPFNLDEVHKRQVPWNTTRPVSAGRQAQNTVVVRTTKRLTVYKNRDPSMKRVVVLHRRTAPSFEALLDYLSQLMQFPVVKLYTEDGRRVEGLPALILCSGIVVAAGNEPFRTGIYNLQAPTKVQSRIYESLHPTQTETLLRKPKLFYFLFFYYKFFSTLLYFSSLIDDVFSLFSPCHLPSSVF</sequence>
<dbReference type="InterPro" id="IPR003533">
    <property type="entry name" value="Doublecortin_dom"/>
</dbReference>
<keyword evidence="3" id="KW-0963">Cytoplasm</keyword>
<evidence type="ECO:0000313" key="8">
    <source>
        <dbReference type="Proteomes" id="UP000472260"/>
    </source>
</evidence>
<dbReference type="Pfam" id="PF03607">
    <property type="entry name" value="DCX"/>
    <property type="match status" value="2"/>
</dbReference>
<dbReference type="SMART" id="SM00537">
    <property type="entry name" value="DCX"/>
    <property type="match status" value="2"/>
</dbReference>
<evidence type="ECO:0000256" key="5">
    <source>
        <dbReference type="ARBA" id="ARBA00023273"/>
    </source>
</evidence>
<name>A0A671KCI8_9TELE</name>